<evidence type="ECO:0000256" key="5">
    <source>
        <dbReference type="ARBA" id="ARBA00022694"/>
    </source>
</evidence>
<feature type="active site" description="Nucleophile" evidence="18">
    <location>
        <position position="120"/>
    </location>
</feature>
<keyword evidence="4" id="KW-0507">mRNA processing</keyword>
<dbReference type="Gene3D" id="3.30.70.660">
    <property type="entry name" value="Pseudouridine synthase I, catalytic domain, C-terminal subdomain"/>
    <property type="match status" value="1"/>
</dbReference>
<reference evidence="23" key="1">
    <citation type="submission" date="2021-12" db="EMBL/GenBank/DDBJ databases">
        <authorList>
            <person name="King R."/>
        </authorList>
    </citation>
    <scope>NUCLEOTIDE SEQUENCE</scope>
</reference>
<dbReference type="EMBL" id="OU963865">
    <property type="protein sequence ID" value="CAH0388709.1"/>
    <property type="molecule type" value="Genomic_DNA"/>
</dbReference>
<proteinExistence type="inferred from homology"/>
<dbReference type="InterPro" id="IPR020095">
    <property type="entry name" value="PsdUridine_synth_TruA_C"/>
</dbReference>
<keyword evidence="5" id="KW-0819">tRNA processing</keyword>
<evidence type="ECO:0000256" key="20">
    <source>
        <dbReference type="SAM" id="MobiDB-lite"/>
    </source>
</evidence>
<dbReference type="GO" id="GO:1990481">
    <property type="term" value="P:mRNA pseudouridine synthesis"/>
    <property type="evidence" value="ECO:0007669"/>
    <property type="project" value="TreeGrafter"/>
</dbReference>
<feature type="signal peptide" evidence="21">
    <location>
        <begin position="1"/>
        <end position="16"/>
    </location>
</feature>
<dbReference type="InterPro" id="IPR020103">
    <property type="entry name" value="PsdUridine_synth_cat_dom_sf"/>
</dbReference>
<dbReference type="FunFam" id="3.30.70.580:FF:000002">
    <property type="entry name" value="tRNA pseudouridine synthase"/>
    <property type="match status" value="1"/>
</dbReference>
<dbReference type="Gene3D" id="3.30.70.580">
    <property type="entry name" value="Pseudouridine synthase I, catalytic domain, N-terminal subdomain"/>
    <property type="match status" value="1"/>
</dbReference>
<evidence type="ECO:0000256" key="8">
    <source>
        <dbReference type="ARBA" id="ARBA00036943"/>
    </source>
</evidence>
<comment type="function">
    <text evidence="10">Pseudouridylate synthase that catalyzes pseudouridylation of tRNAs and mRNAs. Acts on positions 27/28 in the anticodon stem and also positions 34 and 36 in the anticodon of an intron containing tRNA. Also catalyzes pseudouridylation of mRNAs: mediates pseudouridylation of mRNAs with the consensus sequence 5'-UGUAG-3'. Acts as a regulator of pre-mRNA splicing by mediating pseudouridylation of pre-mRNAs at locations associated with alternatively spliced regions. Pseudouridylation of pre-mRNAs near splice sites directly regulates mRNA splicing and mRNA 3'-end processing. Involved in regulation of nuclear receptor activity through pseudouridylation of SRA1 mRNA.</text>
</comment>
<evidence type="ECO:0000256" key="1">
    <source>
        <dbReference type="ARBA" id="ARBA00001166"/>
    </source>
</evidence>
<dbReference type="GO" id="GO:0003723">
    <property type="term" value="F:RNA binding"/>
    <property type="evidence" value="ECO:0007669"/>
    <property type="project" value="InterPro"/>
</dbReference>
<evidence type="ECO:0000256" key="7">
    <source>
        <dbReference type="ARBA" id="ARBA00023242"/>
    </source>
</evidence>
<protein>
    <recommendedName>
        <fullName evidence="13">Pseudouridylate synthase 1 homolog</fullName>
        <ecNumber evidence="12">5.4.99.12</ecNumber>
    </recommendedName>
    <alternativeName>
        <fullName evidence="14">tRNA pseudouridine synthase 1</fullName>
    </alternativeName>
    <alternativeName>
        <fullName evidence="17">tRNA pseudouridine(38-40) synthase</fullName>
    </alternativeName>
    <alternativeName>
        <fullName evidence="15">tRNA pseudouridylate synthase I</fullName>
    </alternativeName>
    <alternativeName>
        <fullName evidence="16">tRNA-uridine isomerase I</fullName>
    </alternativeName>
</protein>
<dbReference type="PANTHER" id="PTHR11142:SF4">
    <property type="entry name" value="PSEUDOURIDYLATE SYNTHASE 1 HOMOLOG"/>
    <property type="match status" value="1"/>
</dbReference>
<comment type="catalytic activity">
    <reaction evidence="9">
        <text>uridine(38/39/40) in tRNA = pseudouridine(38/39/40) in tRNA</text>
        <dbReference type="Rhea" id="RHEA:22376"/>
        <dbReference type="Rhea" id="RHEA-COMP:10085"/>
        <dbReference type="Rhea" id="RHEA-COMP:10087"/>
        <dbReference type="ChEBI" id="CHEBI:65314"/>
        <dbReference type="ChEBI" id="CHEBI:65315"/>
        <dbReference type="EC" id="5.4.99.12"/>
    </reaction>
</comment>
<evidence type="ECO:0000256" key="2">
    <source>
        <dbReference type="ARBA" id="ARBA00004123"/>
    </source>
</evidence>
<evidence type="ECO:0000256" key="9">
    <source>
        <dbReference type="ARBA" id="ARBA00052184"/>
    </source>
</evidence>
<keyword evidence="21" id="KW-0732">Signal</keyword>
<evidence type="ECO:0000256" key="21">
    <source>
        <dbReference type="SAM" id="SignalP"/>
    </source>
</evidence>
<dbReference type="AlphaFoldDB" id="A0A9P0F249"/>
<evidence type="ECO:0000256" key="13">
    <source>
        <dbReference type="ARBA" id="ARBA00068582"/>
    </source>
</evidence>
<evidence type="ECO:0000259" key="22">
    <source>
        <dbReference type="Pfam" id="PF01416"/>
    </source>
</evidence>
<dbReference type="SUPFAM" id="SSF55120">
    <property type="entry name" value="Pseudouridine synthase"/>
    <property type="match status" value="1"/>
</dbReference>
<feature type="chain" id="PRO_5040185935" description="Pseudouridylate synthase 1 homolog" evidence="21">
    <location>
        <begin position="17"/>
        <end position="430"/>
    </location>
</feature>
<name>A0A9P0F249_BEMTA</name>
<organism evidence="23 24">
    <name type="scientific">Bemisia tabaci</name>
    <name type="common">Sweetpotato whitefly</name>
    <name type="synonym">Aleurodes tabaci</name>
    <dbReference type="NCBI Taxonomy" id="7038"/>
    <lineage>
        <taxon>Eukaryota</taxon>
        <taxon>Metazoa</taxon>
        <taxon>Ecdysozoa</taxon>
        <taxon>Arthropoda</taxon>
        <taxon>Hexapoda</taxon>
        <taxon>Insecta</taxon>
        <taxon>Pterygota</taxon>
        <taxon>Neoptera</taxon>
        <taxon>Paraneoptera</taxon>
        <taxon>Hemiptera</taxon>
        <taxon>Sternorrhyncha</taxon>
        <taxon>Aleyrodoidea</taxon>
        <taxon>Aleyrodidae</taxon>
        <taxon>Aleyrodinae</taxon>
        <taxon>Bemisia</taxon>
    </lineage>
</organism>
<dbReference type="InterPro" id="IPR020094">
    <property type="entry name" value="TruA/RsuA/RluB/E/F_N"/>
</dbReference>
<dbReference type="InterPro" id="IPR020097">
    <property type="entry name" value="PsdUridine_synth_TruA_a/b_dom"/>
</dbReference>
<dbReference type="Pfam" id="PF01416">
    <property type="entry name" value="PseudoU_synth_1"/>
    <property type="match status" value="1"/>
</dbReference>
<dbReference type="PANTHER" id="PTHR11142">
    <property type="entry name" value="PSEUDOURIDYLATE SYNTHASE"/>
    <property type="match status" value="1"/>
</dbReference>
<dbReference type="GO" id="GO:0005634">
    <property type="term" value="C:nucleus"/>
    <property type="evidence" value="ECO:0007669"/>
    <property type="project" value="UniProtKB-SubCell"/>
</dbReference>
<feature type="region of interest" description="Disordered" evidence="20">
    <location>
        <begin position="33"/>
        <end position="55"/>
    </location>
</feature>
<comment type="subunit">
    <text evidence="11">Monomer. Forms a complex with RARG and the SRA1 RNA in the nucleus.</text>
</comment>
<evidence type="ECO:0000313" key="24">
    <source>
        <dbReference type="Proteomes" id="UP001152759"/>
    </source>
</evidence>
<dbReference type="GO" id="GO:0006397">
    <property type="term" value="P:mRNA processing"/>
    <property type="evidence" value="ECO:0007669"/>
    <property type="project" value="UniProtKB-KW"/>
</dbReference>
<dbReference type="NCBIfam" id="TIGR00071">
    <property type="entry name" value="hisT_truA"/>
    <property type="match status" value="1"/>
</dbReference>
<evidence type="ECO:0000256" key="14">
    <source>
        <dbReference type="ARBA" id="ARBA00075153"/>
    </source>
</evidence>
<feature type="domain" description="Pseudouridine synthase I TruA alpha/beta" evidence="22">
    <location>
        <begin position="208"/>
        <end position="313"/>
    </location>
</feature>
<evidence type="ECO:0000256" key="6">
    <source>
        <dbReference type="ARBA" id="ARBA00023235"/>
    </source>
</evidence>
<evidence type="ECO:0000256" key="4">
    <source>
        <dbReference type="ARBA" id="ARBA00022664"/>
    </source>
</evidence>
<dbReference type="Proteomes" id="UP001152759">
    <property type="component" value="Chromosome 4"/>
</dbReference>
<comment type="subcellular location">
    <subcellularLocation>
        <location evidence="2">Nucleus</location>
    </subcellularLocation>
</comment>
<dbReference type="GO" id="GO:0160147">
    <property type="term" value="F:tRNA pseudouridine(38-40) synthase activity"/>
    <property type="evidence" value="ECO:0007669"/>
    <property type="project" value="UniProtKB-EC"/>
</dbReference>
<accession>A0A9P0F249</accession>
<feature type="compositionally biased region" description="Basic and acidic residues" evidence="20">
    <location>
        <begin position="35"/>
        <end position="45"/>
    </location>
</feature>
<dbReference type="InterPro" id="IPR001406">
    <property type="entry name" value="PsdUridine_synth_TruA"/>
</dbReference>
<dbReference type="FunFam" id="3.30.70.660:FF:000002">
    <property type="entry name" value="tRNA pseudouridine synthase"/>
    <property type="match status" value="1"/>
</dbReference>
<comment type="catalytic activity">
    <reaction evidence="8">
        <text>a uridine in tRNA = a pseudouridine in tRNA</text>
        <dbReference type="Rhea" id="RHEA:54572"/>
        <dbReference type="Rhea" id="RHEA-COMP:13339"/>
        <dbReference type="Rhea" id="RHEA-COMP:13934"/>
        <dbReference type="ChEBI" id="CHEBI:65314"/>
        <dbReference type="ChEBI" id="CHEBI:65315"/>
    </reaction>
</comment>
<comment type="catalytic activity">
    <reaction evidence="1">
        <text>a uridine in mRNA = a pseudouridine in mRNA</text>
        <dbReference type="Rhea" id="RHEA:56644"/>
        <dbReference type="Rhea" id="RHEA-COMP:14658"/>
        <dbReference type="Rhea" id="RHEA-COMP:14659"/>
        <dbReference type="ChEBI" id="CHEBI:65314"/>
        <dbReference type="ChEBI" id="CHEBI:65315"/>
    </reaction>
</comment>
<evidence type="ECO:0000256" key="10">
    <source>
        <dbReference type="ARBA" id="ARBA00053709"/>
    </source>
</evidence>
<dbReference type="CDD" id="cd02568">
    <property type="entry name" value="PseudoU_synth_PUS1_PUS2"/>
    <property type="match status" value="1"/>
</dbReference>
<gene>
    <name evidence="23" type="ORF">BEMITA_LOCUS7606</name>
</gene>
<evidence type="ECO:0000256" key="12">
    <source>
        <dbReference type="ARBA" id="ARBA00066509"/>
    </source>
</evidence>
<evidence type="ECO:0000313" key="23">
    <source>
        <dbReference type="EMBL" id="CAH0388709.1"/>
    </source>
</evidence>
<comment type="similarity">
    <text evidence="3">Belongs to the tRNA pseudouridine synthase TruA family.</text>
</comment>
<evidence type="ECO:0000256" key="15">
    <source>
        <dbReference type="ARBA" id="ARBA00079087"/>
    </source>
</evidence>
<evidence type="ECO:0000256" key="19">
    <source>
        <dbReference type="PIRSR" id="PIRSR641708-2"/>
    </source>
</evidence>
<evidence type="ECO:0000256" key="16">
    <source>
        <dbReference type="ARBA" id="ARBA00080849"/>
    </source>
</evidence>
<keyword evidence="24" id="KW-1185">Reference proteome</keyword>
<feature type="binding site" evidence="19">
    <location>
        <position position="174"/>
    </location>
    <ligand>
        <name>substrate</name>
    </ligand>
</feature>
<evidence type="ECO:0000256" key="3">
    <source>
        <dbReference type="ARBA" id="ARBA00009375"/>
    </source>
</evidence>
<dbReference type="InterPro" id="IPR041708">
    <property type="entry name" value="PUS1/PUS2-like"/>
</dbReference>
<evidence type="ECO:0000256" key="11">
    <source>
        <dbReference type="ARBA" id="ARBA00064589"/>
    </source>
</evidence>
<dbReference type="EC" id="5.4.99.12" evidence="12"/>
<sequence length="430" mass="48217">MQFPKLLGLLIAPVSSLFLTKVKMSEAISASSLNEKQESLKRSHEEDDVNEANKKTKVNRKKMAIVLGYCGEGYHGLQRNKGTKTVEEDIMNALLKAGAIGDDVFETAQLMSFQRAARTDKGVSALRQTLSLKLPVDVDIKSIAQHLPEQIRIFGMKRVTKGFNSKNSCDGRTYSYTCPSFAFAPSNVEPSEEYRIDPDSLSNVNNILKMYEGTKCFYNFTAKRRPNDPSCNRYMKHIACSEPYMKDGLELVEITVKGQSFMLHQIRKMVGLVMAISRGITSVETMTKAFQTLKLDLPTAPALGLMLEQVHYDSYNKRFGSDGMHEALDWAEFESEIQEFKDKVLIPHIVKTEKAEKTTLYFITQELPRHTFNVRDEAAEECAGLLALGKAANLIESEDKSNDSYLNDNLNTLAQAAQSVSPEKFNSKSD</sequence>
<dbReference type="GO" id="GO:0031119">
    <property type="term" value="P:tRNA pseudouridine synthesis"/>
    <property type="evidence" value="ECO:0007669"/>
    <property type="project" value="InterPro"/>
</dbReference>
<evidence type="ECO:0000256" key="17">
    <source>
        <dbReference type="ARBA" id="ARBA00081344"/>
    </source>
</evidence>
<keyword evidence="7" id="KW-0539">Nucleus</keyword>
<keyword evidence="6" id="KW-0413">Isomerase</keyword>
<evidence type="ECO:0000256" key="18">
    <source>
        <dbReference type="PIRSR" id="PIRSR641708-1"/>
    </source>
</evidence>